<dbReference type="InterPro" id="IPR025952">
    <property type="entry name" value="R3H-assoc_dom"/>
</dbReference>
<evidence type="ECO:0000256" key="4">
    <source>
        <dbReference type="ARBA" id="ARBA00023242"/>
    </source>
</evidence>
<dbReference type="InterPro" id="IPR009025">
    <property type="entry name" value="RBP11-like_dimer"/>
</dbReference>
<dbReference type="GO" id="GO:0005665">
    <property type="term" value="C:RNA polymerase II, core complex"/>
    <property type="evidence" value="ECO:0007669"/>
    <property type="project" value="InterPro"/>
</dbReference>
<dbReference type="GO" id="GO:0046983">
    <property type="term" value="F:protein dimerization activity"/>
    <property type="evidence" value="ECO:0007669"/>
    <property type="project" value="InterPro"/>
</dbReference>
<evidence type="ECO:0000256" key="2">
    <source>
        <dbReference type="ARBA" id="ARBA00022478"/>
    </source>
</evidence>
<dbReference type="Pfam" id="PF13902">
    <property type="entry name" value="R3H-assoc"/>
    <property type="match status" value="1"/>
</dbReference>
<evidence type="ECO:0000256" key="5">
    <source>
        <dbReference type="ARBA" id="ARBA00025751"/>
    </source>
</evidence>
<dbReference type="EMBL" id="CAJNOR010003611">
    <property type="protein sequence ID" value="CAF1430590.1"/>
    <property type="molecule type" value="Genomic_DNA"/>
</dbReference>
<dbReference type="PANTHER" id="PTHR32019:SF2">
    <property type="entry name" value="R3H DOMAIN-CONTAINING PROTEIN 4"/>
    <property type="match status" value="1"/>
</dbReference>
<dbReference type="HAMAP" id="MF_00261">
    <property type="entry name" value="RNApol_arch_Rpo11"/>
    <property type="match status" value="1"/>
</dbReference>
<dbReference type="FunFam" id="3.30.1360.10:FF:000003">
    <property type="entry name" value="DNA-directed RNA polymerase II subunit RPB11"/>
    <property type="match status" value="1"/>
</dbReference>
<dbReference type="CDD" id="cd06926">
    <property type="entry name" value="RNAP_II_RPB11"/>
    <property type="match status" value="1"/>
</dbReference>
<evidence type="ECO:0000256" key="6">
    <source>
        <dbReference type="SAM" id="Coils"/>
    </source>
</evidence>
<evidence type="ECO:0000256" key="1">
    <source>
        <dbReference type="ARBA" id="ARBA00004123"/>
    </source>
</evidence>
<name>A0A815N1R5_ADIRI</name>
<sequence>MGILKNFEGDIHDNENVNSVTQIDPLLQPHHFDGSSSSSSSDDEEVQENPIAPATVAATVPVTRTRTPKVKKPVSKMPKPILHVKNIGGTKSQGNRQSRRHENMCFLLNLARDLDEDFAEININDLVETTISAFAQLLLNKNKMKVWHEFIELPERQQEHIVKLAADKKSKKNKSKRDNTSNSCSSDDTLESFVLVENRTTTNDNQCERLAHLQEEATTCYRRIDPNIRSTFKSMLKRHHLPFDRISWFEDDVIPFFKENADSVYLRDLNNSFDRMLLHAVCQYLNLISKSFTRDGERYTQVENRRIEFVPPIILLSEYVKTLQINPNGPVNDIPSNHANKTMNAPATFESFLLLDGERKITVEKDSKVPNAVVFTISKEDHTLANMLRAQLLKDPKVIFAGYKIPHPLENKVILRVQTTSHDYSAVNAMENAIKDLIFEMDMLEDRVKSAIANRQSAE</sequence>
<reference evidence="9" key="1">
    <citation type="submission" date="2021-02" db="EMBL/GenBank/DDBJ databases">
        <authorList>
            <person name="Nowell W R."/>
        </authorList>
    </citation>
    <scope>NUCLEOTIDE SEQUENCE</scope>
</reference>
<organism evidence="9 10">
    <name type="scientific">Adineta ricciae</name>
    <name type="common">Rotifer</name>
    <dbReference type="NCBI Taxonomy" id="249248"/>
    <lineage>
        <taxon>Eukaryota</taxon>
        <taxon>Metazoa</taxon>
        <taxon>Spiralia</taxon>
        <taxon>Gnathifera</taxon>
        <taxon>Rotifera</taxon>
        <taxon>Eurotatoria</taxon>
        <taxon>Bdelloidea</taxon>
        <taxon>Adinetida</taxon>
        <taxon>Adinetidae</taxon>
        <taxon>Adineta</taxon>
    </lineage>
</organism>
<dbReference type="GO" id="GO:0003899">
    <property type="term" value="F:DNA-directed RNA polymerase activity"/>
    <property type="evidence" value="ECO:0007669"/>
    <property type="project" value="InterPro"/>
</dbReference>
<dbReference type="SUPFAM" id="SSF55257">
    <property type="entry name" value="RBP11-like subunits of RNA polymerase"/>
    <property type="match status" value="1"/>
</dbReference>
<proteinExistence type="inferred from homology"/>
<dbReference type="InterPro" id="IPR036867">
    <property type="entry name" value="R3H_dom_sf"/>
</dbReference>
<dbReference type="Proteomes" id="UP000663828">
    <property type="component" value="Unassembled WGS sequence"/>
</dbReference>
<protein>
    <recommendedName>
        <fullName evidence="8">R3H domain-containing protein</fullName>
    </recommendedName>
</protein>
<dbReference type="InterPro" id="IPR001374">
    <property type="entry name" value="R3H_dom"/>
</dbReference>
<keyword evidence="6" id="KW-0175">Coiled coil</keyword>
<dbReference type="GO" id="GO:0003677">
    <property type="term" value="F:DNA binding"/>
    <property type="evidence" value="ECO:0007669"/>
    <property type="project" value="InterPro"/>
</dbReference>
<keyword evidence="10" id="KW-1185">Reference proteome</keyword>
<feature type="region of interest" description="Disordered" evidence="7">
    <location>
        <begin position="27"/>
        <end position="51"/>
    </location>
</feature>
<dbReference type="Gene3D" id="3.30.1370.50">
    <property type="entry name" value="R3H-like domain"/>
    <property type="match status" value="1"/>
</dbReference>
<dbReference type="AlphaFoldDB" id="A0A815N1R5"/>
<dbReference type="SUPFAM" id="SSF82708">
    <property type="entry name" value="R3H domain"/>
    <property type="match status" value="1"/>
</dbReference>
<keyword evidence="4" id="KW-0539">Nucleus</keyword>
<comment type="similarity">
    <text evidence="5">Belongs to the archaeal Rpo11/eukaryotic RPB11/RPC19 RNA polymerase subunit family.</text>
</comment>
<evidence type="ECO:0000259" key="8">
    <source>
        <dbReference type="PROSITE" id="PS51061"/>
    </source>
</evidence>
<evidence type="ECO:0000313" key="10">
    <source>
        <dbReference type="Proteomes" id="UP000663828"/>
    </source>
</evidence>
<dbReference type="Gene3D" id="3.30.1360.10">
    <property type="entry name" value="RNA polymerase, RBP11-like subunit"/>
    <property type="match status" value="1"/>
</dbReference>
<dbReference type="GO" id="GO:0006366">
    <property type="term" value="P:transcription by RNA polymerase II"/>
    <property type="evidence" value="ECO:0007669"/>
    <property type="project" value="InterPro"/>
</dbReference>
<feature type="domain" description="R3H" evidence="8">
    <location>
        <begin position="243"/>
        <end position="306"/>
    </location>
</feature>
<comment type="subcellular location">
    <subcellularLocation>
        <location evidence="1">Nucleus</location>
    </subcellularLocation>
</comment>
<dbReference type="PROSITE" id="PS01154">
    <property type="entry name" value="RNA_POL_L_13KD"/>
    <property type="match status" value="1"/>
</dbReference>
<comment type="caution">
    <text evidence="9">The sequence shown here is derived from an EMBL/GenBank/DDBJ whole genome shotgun (WGS) entry which is preliminary data.</text>
</comment>
<keyword evidence="3" id="KW-0804">Transcription</keyword>
<feature type="coiled-coil region" evidence="6">
    <location>
        <begin position="427"/>
        <end position="454"/>
    </location>
</feature>
<feature type="region of interest" description="Disordered" evidence="7">
    <location>
        <begin position="166"/>
        <end position="187"/>
    </location>
</feature>
<accession>A0A815N1R5</accession>
<dbReference type="InterPro" id="IPR022905">
    <property type="entry name" value="Rpo11-like"/>
</dbReference>
<dbReference type="Pfam" id="PF13656">
    <property type="entry name" value="RNA_pol_L_2"/>
    <property type="match status" value="1"/>
</dbReference>
<evidence type="ECO:0000256" key="3">
    <source>
        <dbReference type="ARBA" id="ARBA00023163"/>
    </source>
</evidence>
<dbReference type="PROSITE" id="PS51061">
    <property type="entry name" value="R3H"/>
    <property type="match status" value="1"/>
</dbReference>
<dbReference type="PANTHER" id="PTHR32019">
    <property type="entry name" value="R3H DOMAIN-CONTAINING PROTEIN 4"/>
    <property type="match status" value="1"/>
</dbReference>
<dbReference type="InterPro" id="IPR039629">
    <property type="entry name" value="R3HDM4"/>
</dbReference>
<keyword evidence="2" id="KW-0240">DNA-directed RNA polymerase</keyword>
<dbReference type="InterPro" id="IPR008193">
    <property type="entry name" value="RNA_pol_Rpb11_13-16kDa_CS"/>
</dbReference>
<evidence type="ECO:0000313" key="9">
    <source>
        <dbReference type="EMBL" id="CAF1430590.1"/>
    </source>
</evidence>
<evidence type="ECO:0000256" key="7">
    <source>
        <dbReference type="SAM" id="MobiDB-lite"/>
    </source>
</evidence>
<gene>
    <name evidence="9" type="ORF">XAT740_LOCUS35751</name>
</gene>
<dbReference type="InterPro" id="IPR036603">
    <property type="entry name" value="RBP11-like"/>
</dbReference>
<dbReference type="InterPro" id="IPR037685">
    <property type="entry name" value="RBP11"/>
</dbReference>